<keyword evidence="9" id="KW-0645">Protease</keyword>
<evidence type="ECO:0000256" key="3">
    <source>
        <dbReference type="ARBA" id="ARBA00022692"/>
    </source>
</evidence>
<gene>
    <name evidence="9" type="ORF">GON26_09545</name>
</gene>
<proteinExistence type="inferred from homology"/>
<name>A0A6I4NU26_9FLAO</name>
<comment type="caution">
    <text evidence="9">The sequence shown here is derived from an EMBL/GenBank/DDBJ whole genome shotgun (WGS) entry which is preliminary data.</text>
</comment>
<evidence type="ECO:0000313" key="9">
    <source>
        <dbReference type="EMBL" id="MWB94607.1"/>
    </source>
</evidence>
<feature type="transmembrane region" description="Helical" evidence="7">
    <location>
        <begin position="186"/>
        <end position="209"/>
    </location>
</feature>
<dbReference type="GO" id="GO:0016020">
    <property type="term" value="C:membrane"/>
    <property type="evidence" value="ECO:0007669"/>
    <property type="project" value="UniProtKB-SubCell"/>
</dbReference>
<dbReference type="InterPro" id="IPR050925">
    <property type="entry name" value="Rhomboid_protease_S54"/>
</dbReference>
<dbReference type="Gene3D" id="1.20.1540.10">
    <property type="entry name" value="Rhomboid-like"/>
    <property type="match status" value="1"/>
</dbReference>
<keyword evidence="4" id="KW-0378">Hydrolase</keyword>
<organism evidence="9 10">
    <name type="scientific">Flavobacterium hydrocarbonoxydans</name>
    <dbReference type="NCBI Taxonomy" id="2683249"/>
    <lineage>
        <taxon>Bacteria</taxon>
        <taxon>Pseudomonadati</taxon>
        <taxon>Bacteroidota</taxon>
        <taxon>Flavobacteriia</taxon>
        <taxon>Flavobacteriales</taxon>
        <taxon>Flavobacteriaceae</taxon>
        <taxon>Flavobacterium</taxon>
    </lineage>
</organism>
<evidence type="ECO:0000259" key="8">
    <source>
        <dbReference type="Pfam" id="PF01694"/>
    </source>
</evidence>
<sequence>MMNMTETVKQLIIINVLFFVGTMALGDFNPSNPAYRILALYYPENNNFEFWQPVTHMFMHGGFMHIAFNMFALYSFGSALEHFWGGKKFLFFYISCGLGSALLHTGINYIQIHSLLDSVSNLNLSKADLNVILNADYKSLFDSNGNMIAGNVKTILENAKCNQEQFNVLVEAASVSRGTVVGASGAIYGLLTAFAFIMPNAELALMFIPVPIKAKYFVPGLLAIDLFLGFKGSSLFGSGGTGIAHFAHVGGALTGFLIMWYWKKNQFNNNRWN</sequence>
<accession>A0A6I4NU26</accession>
<keyword evidence="10" id="KW-1185">Reference proteome</keyword>
<evidence type="ECO:0000256" key="1">
    <source>
        <dbReference type="ARBA" id="ARBA00004141"/>
    </source>
</evidence>
<feature type="domain" description="Peptidase S54 rhomboid" evidence="8">
    <location>
        <begin position="48"/>
        <end position="106"/>
    </location>
</feature>
<dbReference type="Pfam" id="PF01694">
    <property type="entry name" value="Rhomboid"/>
    <property type="match status" value="2"/>
</dbReference>
<evidence type="ECO:0000256" key="2">
    <source>
        <dbReference type="ARBA" id="ARBA00009045"/>
    </source>
</evidence>
<feature type="domain" description="Peptidase S54 rhomboid" evidence="8">
    <location>
        <begin position="174"/>
        <end position="262"/>
    </location>
</feature>
<dbReference type="InterPro" id="IPR035952">
    <property type="entry name" value="Rhomboid-like_sf"/>
</dbReference>
<comment type="subcellular location">
    <subcellularLocation>
        <location evidence="1">Membrane</location>
        <topology evidence="1">Multi-pass membrane protein</topology>
    </subcellularLocation>
</comment>
<dbReference type="EMBL" id="WSTB01000004">
    <property type="protein sequence ID" value="MWB94607.1"/>
    <property type="molecule type" value="Genomic_DNA"/>
</dbReference>
<evidence type="ECO:0000256" key="5">
    <source>
        <dbReference type="ARBA" id="ARBA00022989"/>
    </source>
</evidence>
<dbReference type="RefSeq" id="WP_160374577.1">
    <property type="nucleotide sequence ID" value="NZ_WSTB01000004.1"/>
</dbReference>
<keyword evidence="3 7" id="KW-0812">Transmembrane</keyword>
<evidence type="ECO:0000256" key="6">
    <source>
        <dbReference type="ARBA" id="ARBA00023136"/>
    </source>
</evidence>
<protein>
    <submittedName>
        <fullName evidence="9">Rhomboid family intramembrane serine protease</fullName>
    </submittedName>
</protein>
<keyword evidence="5 7" id="KW-1133">Transmembrane helix</keyword>
<feature type="transmembrane region" description="Helical" evidence="7">
    <location>
        <begin position="89"/>
        <end position="110"/>
    </location>
</feature>
<dbReference type="Proteomes" id="UP000471501">
    <property type="component" value="Unassembled WGS sequence"/>
</dbReference>
<dbReference type="PANTHER" id="PTHR43731">
    <property type="entry name" value="RHOMBOID PROTEASE"/>
    <property type="match status" value="1"/>
</dbReference>
<dbReference type="GO" id="GO:0004252">
    <property type="term" value="F:serine-type endopeptidase activity"/>
    <property type="evidence" value="ECO:0007669"/>
    <property type="project" value="InterPro"/>
</dbReference>
<feature type="transmembrane region" description="Helical" evidence="7">
    <location>
        <begin position="50"/>
        <end position="77"/>
    </location>
</feature>
<dbReference type="GO" id="GO:0006508">
    <property type="term" value="P:proteolysis"/>
    <property type="evidence" value="ECO:0007669"/>
    <property type="project" value="UniProtKB-KW"/>
</dbReference>
<keyword evidence="6 7" id="KW-0472">Membrane</keyword>
<reference evidence="9 10" key="1">
    <citation type="submission" date="2019-12" db="EMBL/GenBank/DDBJ databases">
        <authorList>
            <person name="Kim Y.S."/>
        </authorList>
    </citation>
    <scope>NUCLEOTIDE SEQUENCE [LARGE SCALE GENOMIC DNA]</scope>
    <source>
        <strain evidence="9 10">GA093</strain>
    </source>
</reference>
<dbReference type="InterPro" id="IPR022764">
    <property type="entry name" value="Peptidase_S54_rhomboid_dom"/>
</dbReference>
<feature type="transmembrane region" description="Helical" evidence="7">
    <location>
        <begin position="242"/>
        <end position="262"/>
    </location>
</feature>
<dbReference type="AlphaFoldDB" id="A0A6I4NU26"/>
<dbReference type="SUPFAM" id="SSF144091">
    <property type="entry name" value="Rhomboid-like"/>
    <property type="match status" value="1"/>
</dbReference>
<evidence type="ECO:0000256" key="4">
    <source>
        <dbReference type="ARBA" id="ARBA00022801"/>
    </source>
</evidence>
<evidence type="ECO:0000313" key="10">
    <source>
        <dbReference type="Proteomes" id="UP000471501"/>
    </source>
</evidence>
<dbReference type="PANTHER" id="PTHR43731:SF14">
    <property type="entry name" value="PRESENILIN-ASSOCIATED RHOMBOID-LIKE PROTEIN, MITOCHONDRIAL"/>
    <property type="match status" value="1"/>
</dbReference>
<comment type="similarity">
    <text evidence="2">Belongs to the peptidase S54 family.</text>
</comment>
<evidence type="ECO:0000256" key="7">
    <source>
        <dbReference type="SAM" id="Phobius"/>
    </source>
</evidence>